<accession>A0A7G3GDX8</accession>
<dbReference type="InterPro" id="IPR021329">
    <property type="entry name" value="DUF2938"/>
</dbReference>
<gene>
    <name evidence="1" type="ORF">C1H71_18585</name>
</gene>
<keyword evidence="2" id="KW-1185">Reference proteome</keyword>
<protein>
    <submittedName>
        <fullName evidence="1">Uncharacterized protein</fullName>
    </submittedName>
</protein>
<organism evidence="1 2">
    <name type="scientific">Iodobacter fluviatilis</name>
    <dbReference type="NCBI Taxonomy" id="537"/>
    <lineage>
        <taxon>Bacteria</taxon>
        <taxon>Pseudomonadati</taxon>
        <taxon>Pseudomonadota</taxon>
        <taxon>Betaproteobacteria</taxon>
        <taxon>Neisseriales</taxon>
        <taxon>Chitinibacteraceae</taxon>
        <taxon>Iodobacter</taxon>
    </lineage>
</organism>
<name>A0A7G3GDX8_9NEIS</name>
<dbReference type="KEGG" id="ifl:C1H71_18585"/>
<sequence>MDLWAMLLKRVFSIQPLNRAIAGRWIGHMRDGRFTHVSIVKASPIKGELQIGWLAACRT</sequence>
<dbReference type="Pfam" id="PF11158">
    <property type="entry name" value="DUF2938"/>
    <property type="match status" value="1"/>
</dbReference>
<evidence type="ECO:0000313" key="2">
    <source>
        <dbReference type="Proteomes" id="UP000515917"/>
    </source>
</evidence>
<dbReference type="AlphaFoldDB" id="A0A7G3GDX8"/>
<dbReference type="Proteomes" id="UP000515917">
    <property type="component" value="Chromosome"/>
</dbReference>
<dbReference type="EMBL" id="CP025781">
    <property type="protein sequence ID" value="QBC45344.1"/>
    <property type="molecule type" value="Genomic_DNA"/>
</dbReference>
<evidence type="ECO:0000313" key="1">
    <source>
        <dbReference type="EMBL" id="QBC45344.1"/>
    </source>
</evidence>
<proteinExistence type="predicted"/>
<reference evidence="1 2" key="1">
    <citation type="submission" date="2018-01" db="EMBL/GenBank/DDBJ databases">
        <title>Genome sequence of Iodobacter sp. strain PCH194 isolated from Indian Trans-Himalaya.</title>
        <authorList>
            <person name="Kumar V."/>
            <person name="Thakur V."/>
            <person name="Kumar S."/>
            <person name="Singh D."/>
        </authorList>
    </citation>
    <scope>NUCLEOTIDE SEQUENCE [LARGE SCALE GENOMIC DNA]</scope>
    <source>
        <strain evidence="1 2">PCH194</strain>
    </source>
</reference>